<gene>
    <name evidence="8" type="ORF">SAMN04488052_102346</name>
</gene>
<organism evidence="8 9">
    <name type="scientific">Aquisalimonas asiatica</name>
    <dbReference type="NCBI Taxonomy" id="406100"/>
    <lineage>
        <taxon>Bacteria</taxon>
        <taxon>Pseudomonadati</taxon>
        <taxon>Pseudomonadota</taxon>
        <taxon>Gammaproteobacteria</taxon>
        <taxon>Chromatiales</taxon>
        <taxon>Ectothiorhodospiraceae</taxon>
        <taxon>Aquisalimonas</taxon>
    </lineage>
</organism>
<dbReference type="Gene3D" id="3.40.190.10">
    <property type="entry name" value="Periplasmic binding protein-like II"/>
    <property type="match status" value="2"/>
</dbReference>
<feature type="signal peptide" evidence="5">
    <location>
        <begin position="1"/>
        <end position="23"/>
    </location>
</feature>
<dbReference type="InterPro" id="IPR001320">
    <property type="entry name" value="Iontro_rcpt_C"/>
</dbReference>
<protein>
    <submittedName>
        <fullName evidence="8">L-glutamine-binding protein</fullName>
    </submittedName>
</protein>
<dbReference type="SMART" id="SM00062">
    <property type="entry name" value="PBPb"/>
    <property type="match status" value="1"/>
</dbReference>
<dbReference type="PROSITE" id="PS01039">
    <property type="entry name" value="SBP_BACTERIAL_3"/>
    <property type="match status" value="1"/>
</dbReference>
<evidence type="ECO:0000256" key="5">
    <source>
        <dbReference type="SAM" id="SignalP"/>
    </source>
</evidence>
<dbReference type="InterPro" id="IPR001638">
    <property type="entry name" value="Solute-binding_3/MltF_N"/>
</dbReference>
<dbReference type="InterPro" id="IPR044132">
    <property type="entry name" value="PBP2_GlnH"/>
</dbReference>
<evidence type="ECO:0000259" key="6">
    <source>
        <dbReference type="SMART" id="SM00062"/>
    </source>
</evidence>
<dbReference type="Pfam" id="PF00497">
    <property type="entry name" value="SBP_bac_3"/>
    <property type="match status" value="1"/>
</dbReference>
<dbReference type="GO" id="GO:0030313">
    <property type="term" value="C:cell envelope"/>
    <property type="evidence" value="ECO:0007669"/>
    <property type="project" value="UniProtKB-SubCell"/>
</dbReference>
<feature type="chain" id="PRO_5011726393" evidence="5">
    <location>
        <begin position="24"/>
        <end position="248"/>
    </location>
</feature>
<reference evidence="8 9" key="1">
    <citation type="submission" date="2016-10" db="EMBL/GenBank/DDBJ databases">
        <authorList>
            <person name="de Groot N.N."/>
        </authorList>
    </citation>
    <scope>NUCLEOTIDE SEQUENCE [LARGE SCALE GENOMIC DNA]</scope>
    <source>
        <strain evidence="8 9">CGMCC 1.6291</strain>
    </source>
</reference>
<keyword evidence="9" id="KW-1185">Reference proteome</keyword>
<dbReference type="GO" id="GO:0015276">
    <property type="term" value="F:ligand-gated monoatomic ion channel activity"/>
    <property type="evidence" value="ECO:0007669"/>
    <property type="project" value="InterPro"/>
</dbReference>
<dbReference type="InterPro" id="IPR018313">
    <property type="entry name" value="SBP_3_CS"/>
</dbReference>
<comment type="similarity">
    <text evidence="2 4">Belongs to the bacterial solute-binding protein 3 family.</text>
</comment>
<dbReference type="SMART" id="SM00079">
    <property type="entry name" value="PBPe"/>
    <property type="match status" value="1"/>
</dbReference>
<dbReference type="EMBL" id="FOEG01000002">
    <property type="protein sequence ID" value="SEO71474.1"/>
    <property type="molecule type" value="Genomic_DNA"/>
</dbReference>
<dbReference type="SUPFAM" id="SSF53850">
    <property type="entry name" value="Periplasmic binding protein-like II"/>
    <property type="match status" value="1"/>
</dbReference>
<evidence type="ECO:0000259" key="7">
    <source>
        <dbReference type="SMART" id="SM00079"/>
    </source>
</evidence>
<comment type="subcellular location">
    <subcellularLocation>
        <location evidence="1">Cell envelope</location>
    </subcellularLocation>
</comment>
<evidence type="ECO:0000256" key="3">
    <source>
        <dbReference type="ARBA" id="ARBA00022729"/>
    </source>
</evidence>
<dbReference type="Proteomes" id="UP000199657">
    <property type="component" value="Unassembled WGS sequence"/>
</dbReference>
<evidence type="ECO:0000313" key="8">
    <source>
        <dbReference type="EMBL" id="SEO71474.1"/>
    </source>
</evidence>
<dbReference type="AlphaFoldDB" id="A0A1H8RZ47"/>
<accession>A0A1H8RZ47</accession>
<dbReference type="PANTHER" id="PTHR35936:SF38">
    <property type="entry name" value="GLUTAMINE-BINDING PERIPLASMIC PROTEIN"/>
    <property type="match status" value="1"/>
</dbReference>
<evidence type="ECO:0000256" key="2">
    <source>
        <dbReference type="ARBA" id="ARBA00010333"/>
    </source>
</evidence>
<dbReference type="GO" id="GO:0016020">
    <property type="term" value="C:membrane"/>
    <property type="evidence" value="ECO:0007669"/>
    <property type="project" value="InterPro"/>
</dbReference>
<evidence type="ECO:0000256" key="1">
    <source>
        <dbReference type="ARBA" id="ARBA00004196"/>
    </source>
</evidence>
<dbReference type="OrthoDB" id="9768183at2"/>
<evidence type="ECO:0000256" key="4">
    <source>
        <dbReference type="RuleBase" id="RU003744"/>
    </source>
</evidence>
<name>A0A1H8RZ47_9GAMM</name>
<dbReference type="RefSeq" id="WP_091641078.1">
    <property type="nucleotide sequence ID" value="NZ_FOEG01000002.1"/>
</dbReference>
<dbReference type="CDD" id="cd00994">
    <property type="entry name" value="PBP2_GlnH"/>
    <property type="match status" value="1"/>
</dbReference>
<proteinExistence type="inferred from homology"/>
<sequence length="248" mass="27697">MRKTALTLCTGIALLVFAATAQAERLTIAIPSGFVPFMFEEDDEWTGFEIELWEAIAEENDWEYEYDTMNFSGIITALQTGRVDGAIAAITITSEREETMDFSHAYYDSGLMLMVRADEDSIDGIDDLDGKTLAVTTGTTSDDYAEANLPDTEITRFSRAEQAYLELRSGRVDAALHDTPNVLYYIDTAGDGEVKAAGENLEAQSYAMAFPRDSELRNAFNITLLAMMEDGRYAELYERWFGEEPSPR</sequence>
<dbReference type="PANTHER" id="PTHR35936">
    <property type="entry name" value="MEMBRANE-BOUND LYTIC MUREIN TRANSGLYCOSYLASE F"/>
    <property type="match status" value="1"/>
</dbReference>
<evidence type="ECO:0000313" key="9">
    <source>
        <dbReference type="Proteomes" id="UP000199657"/>
    </source>
</evidence>
<feature type="domain" description="Solute-binding protein family 3/N-terminal" evidence="6">
    <location>
        <begin position="25"/>
        <end position="244"/>
    </location>
</feature>
<dbReference type="STRING" id="406100.SAMN04488052_102346"/>
<keyword evidence="3 5" id="KW-0732">Signal</keyword>
<feature type="domain" description="Ionotropic glutamate receptor C-terminal" evidence="7">
    <location>
        <begin position="25"/>
        <end position="243"/>
    </location>
</feature>